<feature type="region of interest" description="Disordered" evidence="1">
    <location>
        <begin position="74"/>
        <end position="107"/>
    </location>
</feature>
<reference evidence="2" key="1">
    <citation type="submission" date="2020-09" db="EMBL/GenBank/DDBJ databases">
        <title>Whole genome shotgun sequence of Streptomyces xanthophaeus NBRC 12829.</title>
        <authorList>
            <person name="Komaki H."/>
            <person name="Tamura T."/>
        </authorList>
    </citation>
    <scope>NUCLEOTIDE SEQUENCE</scope>
    <source>
        <strain evidence="2">NBRC 12829</strain>
    </source>
</reference>
<feature type="region of interest" description="Disordered" evidence="1">
    <location>
        <begin position="1"/>
        <end position="23"/>
    </location>
</feature>
<evidence type="ECO:0000256" key="1">
    <source>
        <dbReference type="SAM" id="MobiDB-lite"/>
    </source>
</evidence>
<evidence type="ECO:0000313" key="2">
    <source>
        <dbReference type="EMBL" id="GHI82929.1"/>
    </source>
</evidence>
<gene>
    <name evidence="2" type="ORF">Sxan_02930</name>
</gene>
<proteinExistence type="predicted"/>
<evidence type="ECO:0000313" key="3">
    <source>
        <dbReference type="Proteomes" id="UP000600026"/>
    </source>
</evidence>
<organism evidence="2 3">
    <name type="scientific">Streptomyces xanthophaeus</name>
    <dbReference type="NCBI Taxonomy" id="67385"/>
    <lineage>
        <taxon>Bacteria</taxon>
        <taxon>Bacillati</taxon>
        <taxon>Actinomycetota</taxon>
        <taxon>Actinomycetes</taxon>
        <taxon>Kitasatosporales</taxon>
        <taxon>Streptomycetaceae</taxon>
        <taxon>Streptomyces</taxon>
    </lineage>
</organism>
<comment type="caution">
    <text evidence="2">The sequence shown here is derived from an EMBL/GenBank/DDBJ whole genome shotgun (WGS) entry which is preliminary data.</text>
</comment>
<dbReference type="AlphaFoldDB" id="A0A919GWI5"/>
<accession>A0A919GWI5</accession>
<keyword evidence="3" id="KW-1185">Reference proteome</keyword>
<dbReference type="EMBL" id="BNEE01000003">
    <property type="protein sequence ID" value="GHI82929.1"/>
    <property type="molecule type" value="Genomic_DNA"/>
</dbReference>
<name>A0A919GWI5_9ACTN</name>
<dbReference type="Proteomes" id="UP000600026">
    <property type="component" value="Unassembled WGS sequence"/>
</dbReference>
<feature type="compositionally biased region" description="Low complexity" evidence="1">
    <location>
        <begin position="75"/>
        <end position="88"/>
    </location>
</feature>
<protein>
    <submittedName>
        <fullName evidence="2">Uncharacterized protein</fullName>
    </submittedName>
</protein>
<sequence length="107" mass="11128">MTARSNRSKSDQDPAQWPLPSSSDALCRYGVEWTATKLRWGLAIDEAERDGRQDMAAGCGGSAVEFVSAAQCRTGDAARPAPGASAAPGEGGPPAGRRSGVRGHQCR</sequence>